<evidence type="ECO:0000256" key="1">
    <source>
        <dbReference type="ARBA" id="ARBA00006171"/>
    </source>
</evidence>
<dbReference type="NCBIfam" id="TIGR01509">
    <property type="entry name" value="HAD-SF-IA-v3"/>
    <property type="match status" value="1"/>
</dbReference>
<protein>
    <submittedName>
        <fullName evidence="4">HAD family hydrolase</fullName>
    </submittedName>
</protein>
<evidence type="ECO:0000256" key="2">
    <source>
        <dbReference type="ARBA" id="ARBA00022723"/>
    </source>
</evidence>
<dbReference type="Proteomes" id="UP000293568">
    <property type="component" value="Chromosome"/>
</dbReference>
<dbReference type="PANTHER" id="PTHR18901">
    <property type="entry name" value="2-DEOXYGLUCOSE-6-PHOSPHATE PHOSPHATASE 2"/>
    <property type="match status" value="1"/>
</dbReference>
<dbReference type="EMBL" id="CP035492">
    <property type="protein sequence ID" value="QAY65222.1"/>
    <property type="molecule type" value="Genomic_DNA"/>
</dbReference>
<dbReference type="PANTHER" id="PTHR18901:SF38">
    <property type="entry name" value="PSEUDOURIDINE-5'-PHOSPHATASE"/>
    <property type="match status" value="1"/>
</dbReference>
<dbReference type="InterPro" id="IPR023214">
    <property type="entry name" value="HAD_sf"/>
</dbReference>
<dbReference type="NCBIfam" id="TIGR01549">
    <property type="entry name" value="HAD-SF-IA-v1"/>
    <property type="match status" value="1"/>
</dbReference>
<dbReference type="KEGG" id="pprt:ET464_01320"/>
<proteinExistence type="inferred from homology"/>
<dbReference type="CDD" id="cd16423">
    <property type="entry name" value="HAD_BPGM-like"/>
    <property type="match status" value="1"/>
</dbReference>
<dbReference type="SFLD" id="SFLDG01135">
    <property type="entry name" value="C1.5.6:_HAD__Beta-PGM__Phospha"/>
    <property type="match status" value="1"/>
</dbReference>
<dbReference type="GO" id="GO:0016787">
    <property type="term" value="F:hydrolase activity"/>
    <property type="evidence" value="ECO:0007669"/>
    <property type="project" value="UniProtKB-KW"/>
</dbReference>
<dbReference type="InterPro" id="IPR036412">
    <property type="entry name" value="HAD-like_sf"/>
</dbReference>
<gene>
    <name evidence="4" type="ORF">ET464_01320</name>
</gene>
<evidence type="ECO:0000256" key="3">
    <source>
        <dbReference type="ARBA" id="ARBA00022801"/>
    </source>
</evidence>
<sequence>MIKAIIFDFDGTILDTESAWYEALRAEYEAHGAELTLETFSKCIGTSLDAFNPYEYINTLIQEPVDPVRFKQAVRERHRLIMKQVVIRPGIESFLQSAKEAGLRIGLASSSERSWIDRYLKPLGIEDYFECIRTSDHVAKVKPDPELYVQALECLGVEPHEAIAIEDSANGSLAAIAAGMHCLVVPNPATRFSSFHPSCLMAECLSDVDFAAVVADPASLAAAKR</sequence>
<dbReference type="SFLD" id="SFLDG01129">
    <property type="entry name" value="C1.5:_HAD__Beta-PGM__Phosphata"/>
    <property type="match status" value="1"/>
</dbReference>
<dbReference type="InterPro" id="IPR023198">
    <property type="entry name" value="PGP-like_dom2"/>
</dbReference>
<dbReference type="PRINTS" id="PR00413">
    <property type="entry name" value="HADHALOGNASE"/>
</dbReference>
<dbReference type="GO" id="GO:0046872">
    <property type="term" value="F:metal ion binding"/>
    <property type="evidence" value="ECO:0007669"/>
    <property type="project" value="UniProtKB-KW"/>
</dbReference>
<dbReference type="FunFam" id="3.40.50.1000:FF:000036">
    <property type="entry name" value="HAD family hydrolase"/>
    <property type="match status" value="1"/>
</dbReference>
<dbReference type="AlphaFoldDB" id="A0A4P6EQV0"/>
<dbReference type="InterPro" id="IPR041492">
    <property type="entry name" value="HAD_2"/>
</dbReference>
<dbReference type="Gene3D" id="3.40.50.1000">
    <property type="entry name" value="HAD superfamily/HAD-like"/>
    <property type="match status" value="1"/>
</dbReference>
<dbReference type="SUPFAM" id="SSF56784">
    <property type="entry name" value="HAD-like"/>
    <property type="match status" value="1"/>
</dbReference>
<organism evidence="4 5">
    <name type="scientific">Paenibacillus protaetiae</name>
    <dbReference type="NCBI Taxonomy" id="2509456"/>
    <lineage>
        <taxon>Bacteria</taxon>
        <taxon>Bacillati</taxon>
        <taxon>Bacillota</taxon>
        <taxon>Bacilli</taxon>
        <taxon>Bacillales</taxon>
        <taxon>Paenibacillaceae</taxon>
        <taxon>Paenibacillus</taxon>
    </lineage>
</organism>
<dbReference type="InterPro" id="IPR006439">
    <property type="entry name" value="HAD-SF_hydro_IA"/>
</dbReference>
<keyword evidence="2" id="KW-0479">Metal-binding</keyword>
<dbReference type="Gene3D" id="1.10.150.240">
    <property type="entry name" value="Putative phosphatase, domain 2"/>
    <property type="match status" value="1"/>
</dbReference>
<evidence type="ECO:0000313" key="4">
    <source>
        <dbReference type="EMBL" id="QAY65222.1"/>
    </source>
</evidence>
<dbReference type="SFLD" id="SFLDS00003">
    <property type="entry name" value="Haloacid_Dehalogenase"/>
    <property type="match status" value="1"/>
</dbReference>
<dbReference type="Pfam" id="PF13419">
    <property type="entry name" value="HAD_2"/>
    <property type="match status" value="1"/>
</dbReference>
<comment type="similarity">
    <text evidence="1">Belongs to the HAD-like hydrolase superfamily. CbbY/CbbZ/Gph/YieH family.</text>
</comment>
<keyword evidence="3 4" id="KW-0378">Hydrolase</keyword>
<reference evidence="4 5" key="1">
    <citation type="submission" date="2019-01" db="EMBL/GenBank/DDBJ databases">
        <title>Genome sequencing of strain FW100M-2.</title>
        <authorList>
            <person name="Heo J."/>
            <person name="Kim S.-J."/>
            <person name="Kim J.-S."/>
            <person name="Hong S.-B."/>
            <person name="Kwon S.-W."/>
        </authorList>
    </citation>
    <scope>NUCLEOTIDE SEQUENCE [LARGE SCALE GENOMIC DNA]</scope>
    <source>
        <strain evidence="4 5">FW100M-2</strain>
    </source>
</reference>
<name>A0A4P6EQV0_9BACL</name>
<evidence type="ECO:0000313" key="5">
    <source>
        <dbReference type="Proteomes" id="UP000293568"/>
    </source>
</evidence>
<keyword evidence="5" id="KW-1185">Reference proteome</keyword>
<dbReference type="RefSeq" id="WP_129437576.1">
    <property type="nucleotide sequence ID" value="NZ_CP035492.1"/>
</dbReference>
<accession>A0A4P6EQV0</accession>
<dbReference type="OrthoDB" id="9797743at2"/>